<name>A0ABT2CYZ7_9BURK</name>
<dbReference type="EC" id="3.1.4.52" evidence="2"/>
<feature type="transmembrane region" description="Helical" evidence="10">
    <location>
        <begin position="209"/>
        <end position="229"/>
    </location>
</feature>
<evidence type="ECO:0000259" key="11">
    <source>
        <dbReference type="PROSITE" id="PS50883"/>
    </source>
</evidence>
<accession>A0ABT2CYZ7</accession>
<keyword evidence="8 10" id="KW-0472">Membrane</keyword>
<keyword evidence="7 10" id="KW-1133">Transmembrane helix</keyword>
<evidence type="ECO:0000256" key="4">
    <source>
        <dbReference type="ARBA" id="ARBA00022636"/>
    </source>
</evidence>
<comment type="caution">
    <text evidence="12">The sequence shown here is derived from an EMBL/GenBank/DDBJ whole genome shotgun (WGS) entry which is preliminary data.</text>
</comment>
<evidence type="ECO:0000256" key="8">
    <source>
        <dbReference type="ARBA" id="ARBA00023136"/>
    </source>
</evidence>
<evidence type="ECO:0000256" key="7">
    <source>
        <dbReference type="ARBA" id="ARBA00022989"/>
    </source>
</evidence>
<dbReference type="CDD" id="cd01948">
    <property type="entry name" value="EAL"/>
    <property type="match status" value="1"/>
</dbReference>
<dbReference type="InterPro" id="IPR035919">
    <property type="entry name" value="EAL_sf"/>
</dbReference>
<evidence type="ECO:0000256" key="1">
    <source>
        <dbReference type="ARBA" id="ARBA00004651"/>
    </source>
</evidence>
<evidence type="ECO:0000256" key="3">
    <source>
        <dbReference type="ARBA" id="ARBA00022475"/>
    </source>
</evidence>
<dbReference type="PROSITE" id="PS50883">
    <property type="entry name" value="EAL"/>
    <property type="match status" value="1"/>
</dbReference>
<evidence type="ECO:0000313" key="13">
    <source>
        <dbReference type="Proteomes" id="UP001204621"/>
    </source>
</evidence>
<dbReference type="InterPro" id="IPR024744">
    <property type="entry name" value="CSS-motif_dom"/>
</dbReference>
<keyword evidence="4" id="KW-0973">c-di-GMP</keyword>
<reference evidence="12 13" key="1">
    <citation type="submission" date="2022-08" db="EMBL/GenBank/DDBJ databases">
        <title>Reclassification of Massilia species as members of the genera Telluria, Duganella, Pseudoduganella, Mokoshia gen. nov. and Zemynaea gen. nov. using orthogonal and non-orthogonal genome-based approaches.</title>
        <authorList>
            <person name="Bowman J.P."/>
        </authorList>
    </citation>
    <scope>NUCLEOTIDE SEQUENCE [LARGE SCALE GENOMIC DNA]</scope>
    <source>
        <strain evidence="12 13">JCM 31606</strain>
    </source>
</reference>
<dbReference type="Gene3D" id="3.20.20.450">
    <property type="entry name" value="EAL domain"/>
    <property type="match status" value="1"/>
</dbReference>
<dbReference type="SMART" id="SM00052">
    <property type="entry name" value="EAL"/>
    <property type="match status" value="1"/>
</dbReference>
<dbReference type="InterPro" id="IPR050706">
    <property type="entry name" value="Cyclic-di-GMP_PDE-like"/>
</dbReference>
<evidence type="ECO:0000256" key="2">
    <source>
        <dbReference type="ARBA" id="ARBA00012282"/>
    </source>
</evidence>
<dbReference type="PANTHER" id="PTHR33121:SF79">
    <property type="entry name" value="CYCLIC DI-GMP PHOSPHODIESTERASE PDED-RELATED"/>
    <property type="match status" value="1"/>
</dbReference>
<dbReference type="PANTHER" id="PTHR33121">
    <property type="entry name" value="CYCLIC DI-GMP PHOSPHODIESTERASE PDEF"/>
    <property type="match status" value="1"/>
</dbReference>
<proteinExistence type="predicted"/>
<evidence type="ECO:0000256" key="10">
    <source>
        <dbReference type="SAM" id="Phobius"/>
    </source>
</evidence>
<evidence type="ECO:0000313" key="12">
    <source>
        <dbReference type="EMBL" id="MCS0659199.1"/>
    </source>
</evidence>
<protein>
    <recommendedName>
        <fullName evidence="2">cyclic-guanylate-specific phosphodiesterase</fullName>
        <ecNumber evidence="2">3.1.4.52</ecNumber>
    </recommendedName>
</protein>
<comment type="catalytic activity">
    <reaction evidence="9">
        <text>3',3'-c-di-GMP + H2O = 5'-phosphoguanylyl(3'-&gt;5')guanosine + H(+)</text>
        <dbReference type="Rhea" id="RHEA:24902"/>
        <dbReference type="ChEBI" id="CHEBI:15377"/>
        <dbReference type="ChEBI" id="CHEBI:15378"/>
        <dbReference type="ChEBI" id="CHEBI:58754"/>
        <dbReference type="ChEBI" id="CHEBI:58805"/>
        <dbReference type="EC" id="3.1.4.52"/>
    </reaction>
</comment>
<keyword evidence="3" id="KW-1003">Cell membrane</keyword>
<keyword evidence="6" id="KW-0378">Hydrolase</keyword>
<dbReference type="RefSeq" id="WP_258812385.1">
    <property type="nucleotide sequence ID" value="NZ_JANUGU010000004.1"/>
</dbReference>
<evidence type="ECO:0000256" key="5">
    <source>
        <dbReference type="ARBA" id="ARBA00022692"/>
    </source>
</evidence>
<dbReference type="Pfam" id="PF00563">
    <property type="entry name" value="EAL"/>
    <property type="match status" value="1"/>
</dbReference>
<comment type="subcellular location">
    <subcellularLocation>
        <location evidence="1">Cell membrane</location>
        <topology evidence="1">Multi-pass membrane protein</topology>
    </subcellularLocation>
</comment>
<dbReference type="EMBL" id="JANUGU010000004">
    <property type="protein sequence ID" value="MCS0659199.1"/>
    <property type="molecule type" value="Genomic_DNA"/>
</dbReference>
<keyword evidence="13" id="KW-1185">Reference proteome</keyword>
<dbReference type="Pfam" id="PF12792">
    <property type="entry name" value="CSS-motif"/>
    <property type="match status" value="1"/>
</dbReference>
<keyword evidence="5 10" id="KW-0812">Transmembrane</keyword>
<sequence>MAQEKQRALAFAREVLVRSEASTDEVEAAFASLANTTDPEPCSPYNTQLMRRLDVTSAMIQAIGILEHNTLVCSSLTDRNQPVELGKPQVVTPSGARIWSGAELPFARGVRFVVIGRGQYAAIVHRTAPITVSSADPQLVVAEVALPERVVITGHGDVKTSWLNGLNPGTETTFSDNEDVVAVAVSKRYALAAIAALPVSRVNGMAWSIARWLVPCALLMGVLLAWAAITLARAQLALPMVLKAALKRKELFMVYQPVVDLRTGKWVGAEALIRWNRPGGEAVRPDVFIVAAEDSGLIAQVTRQVVLQQVRRHAEILFSQFPHFHIAINLAAEDLQSEHTVALLQELVTATGARHGNLMVEATERSFADPTTVRGIVNALRKVGIRIAIDDFGTGYSSLSFLESVHFDLLKIDKSFVDTVQTGAATSQVIHHIIEMAKALRLEMIAEGVETKAQAQFLRDRGVQYAQGWLFAEPMMFEQMLEELKEQQQEAPEAAASGTR</sequence>
<gene>
    <name evidence="12" type="ORF">NX778_14105</name>
</gene>
<dbReference type="Proteomes" id="UP001204621">
    <property type="component" value="Unassembled WGS sequence"/>
</dbReference>
<feature type="domain" description="EAL" evidence="11">
    <location>
        <begin position="235"/>
        <end position="488"/>
    </location>
</feature>
<organism evidence="12 13">
    <name type="scientific">Massilia terrae</name>
    <dbReference type="NCBI Taxonomy" id="1811224"/>
    <lineage>
        <taxon>Bacteria</taxon>
        <taxon>Pseudomonadati</taxon>
        <taxon>Pseudomonadota</taxon>
        <taxon>Betaproteobacteria</taxon>
        <taxon>Burkholderiales</taxon>
        <taxon>Oxalobacteraceae</taxon>
        <taxon>Telluria group</taxon>
        <taxon>Massilia</taxon>
    </lineage>
</organism>
<evidence type="ECO:0000256" key="6">
    <source>
        <dbReference type="ARBA" id="ARBA00022801"/>
    </source>
</evidence>
<dbReference type="SUPFAM" id="SSF141868">
    <property type="entry name" value="EAL domain-like"/>
    <property type="match status" value="1"/>
</dbReference>
<evidence type="ECO:0000256" key="9">
    <source>
        <dbReference type="ARBA" id="ARBA00034290"/>
    </source>
</evidence>
<dbReference type="InterPro" id="IPR001633">
    <property type="entry name" value="EAL_dom"/>
</dbReference>